<dbReference type="Proteomes" id="UP000604046">
    <property type="component" value="Unassembled WGS sequence"/>
</dbReference>
<feature type="region of interest" description="Disordered" evidence="1">
    <location>
        <begin position="1007"/>
        <end position="1038"/>
    </location>
</feature>
<dbReference type="PROSITE" id="PS51444">
    <property type="entry name" value="FH2"/>
    <property type="match status" value="1"/>
</dbReference>
<organism evidence="3 4">
    <name type="scientific">Symbiodinium natans</name>
    <dbReference type="NCBI Taxonomy" id="878477"/>
    <lineage>
        <taxon>Eukaryota</taxon>
        <taxon>Sar</taxon>
        <taxon>Alveolata</taxon>
        <taxon>Dinophyceae</taxon>
        <taxon>Suessiales</taxon>
        <taxon>Symbiodiniaceae</taxon>
        <taxon>Symbiodinium</taxon>
    </lineage>
</organism>
<dbReference type="InterPro" id="IPR002110">
    <property type="entry name" value="Ankyrin_rpt"/>
</dbReference>
<dbReference type="EMBL" id="CAJNDS010000108">
    <property type="protein sequence ID" value="CAE6959173.1"/>
    <property type="molecule type" value="Genomic_DNA"/>
</dbReference>
<dbReference type="InterPro" id="IPR036770">
    <property type="entry name" value="Ankyrin_rpt-contain_sf"/>
</dbReference>
<keyword evidence="4" id="KW-1185">Reference proteome</keyword>
<dbReference type="GO" id="GO:0051015">
    <property type="term" value="F:actin filament binding"/>
    <property type="evidence" value="ECO:0007669"/>
    <property type="project" value="TreeGrafter"/>
</dbReference>
<comment type="caution">
    <text evidence="3">The sequence shown here is derived from an EMBL/GenBank/DDBJ whole genome shotgun (WGS) entry which is preliminary data.</text>
</comment>
<dbReference type="PANTHER" id="PTHR45920:SF7">
    <property type="entry name" value="FORMIN-G"/>
    <property type="match status" value="1"/>
</dbReference>
<dbReference type="Pfam" id="PF02181">
    <property type="entry name" value="FH2"/>
    <property type="match status" value="1"/>
</dbReference>
<evidence type="ECO:0000313" key="4">
    <source>
        <dbReference type="Proteomes" id="UP000604046"/>
    </source>
</evidence>
<name>A0A812HSR3_9DINO</name>
<sequence length="1623" mass="174958">MDSGGIHPAADATGRRVLFSGSGNGPPDESNTHIVAASRTGTSAFQPVEHGTGEMDEGYGAGNLFGARSLVARSTRGEPQHSDMEHCGRGWAGGQSGLNLIAHSECDSNLNHVVPLSGGDSAAHAVAIHPAADATGRRVLFSGSGNGPPDESNTHIVAASRTGTSAFQPVEHGTGEMDEGYGAGNLFGARSLVARSTRGEPQHSDMEHCGRGWAGGASMLSDVGTVTVAGDGRGVGVGVGRYGGMSPMGVSAWGFRTQPGSPGPQSEWRVGRCSQNPSSQRLASSSRGCKARSEARTAPAPGRARKGKSTLPHRSPEALGRCPAVVGTSAACKTMSGGSRSRILPGEGDVLECGARSSSASPLPTSGKGRLAKSFHVKKFGARSHQGQHASRSRPGSSTRPAQVDAEIEGAAAGGNLPSPSNSTVVAPSAIPGNIQGADQKAAQEGAETRAPVSDAKTATTCEDSKEPLAASKSTSDKIASQDKGTPAPEEKPEEPGKQSTVKGKGKGKLPPPAVPKQKGDGKNGKGVAKGDHNHLKVEEATTMRKAEVIPTVQVKRIFWNPIHLRAHGSCTVWDAIDDETYSIDLEELERLFAEVRSPRGKAEEKGGEGKRIIRVFDEQRRRQICIMIARLPGNVLKLVSDMDSQRLGRDEVELLLQNSPSAEETQMLRRALEENVVDENNVWDTAEDFMLSLLAIPRVQLRLKVWGFVTSFQEKFEHIAADVAGVIAGCRCLLSSMRVRHLLGVALHAGNFLNGGTRRGRADGFAMEALLQLRTVKATQAADQTLVHFITLQMEKRYPGELASLFSQGQEADWIRHAARRPIEDAAQESGALLAQAVQMMKTIRLVIEEDVSEGVSRKEDVLQHYGECLSMCVAELEALQGRIGVVNVKYQEVCEWLHIDADHRKPSDELFGIWHQFLEDLKAARRALQEKEEQALRRQKRPVHRRRRQVRRSVTMPNIAASQEAAKAIHQVPPLRLLSSSELGEDASASSSELRVRCKERKAASCDVSHSEASSTTSSGEELAEKPCQHSQTAEQGGALARLGPSEKLQDGEGAGVHVLAEGTSAVLGPSKKHQHAAEESPALPVQDVQRDVVQACEQGGSVLGPSEKLQDDSVEEPCSESTCSDRRSSAFQCLTRERMRTDGVFEMVFAIPSSEHAVGIDQGQECSRTSEPAGVEEKQKFDFDGLRFYCGFESKSAKTAHDLLCTGDAQCCADMVAMVLLWPLLNVRFDMKSWHCEQQLREVLDRVRSLVPPGRPSPESGIWADAEPSLLADLFRSIDLDTTEHQAHIQQLVLQRGVSLLHAHPALGVRPLEHAILHGRRRSVRTLLALGASIASASDRVQLYYAALQNGLDEVVAELSAWAKSPDAKRELFASAQDGDALRCSQLVHMKADANWRDETSGFSVLEWAILSDGGERGVVETLLPFADDMAKQSSLRMCALQGWTASLPNLLYARCDPGGRDDDGWTALDWAIAQGQETFALELLRLAGPPAVHACRRPTTALARTARNRQLGQLADLLEFEPLARAQAIFQRILEEGTQEDMLQLLLEGHFPVNPRLGWRHPLDACMDGGRPDLALQLLRWQAQPALASGGSAQLLARAVEIPQRSDELINMLLTFESM</sequence>
<feature type="compositionally biased region" description="Polar residues" evidence="1">
    <location>
        <begin position="385"/>
        <end position="401"/>
    </location>
</feature>
<feature type="compositionally biased region" description="Polar residues" evidence="1">
    <location>
        <begin position="273"/>
        <end position="287"/>
    </location>
</feature>
<feature type="region of interest" description="Disordered" evidence="1">
    <location>
        <begin position="1"/>
        <end position="32"/>
    </location>
</feature>
<evidence type="ECO:0000256" key="1">
    <source>
        <dbReference type="SAM" id="MobiDB-lite"/>
    </source>
</evidence>
<protein>
    <submittedName>
        <fullName evidence="3">ForH protein</fullName>
    </submittedName>
</protein>
<dbReference type="SMART" id="SM00248">
    <property type="entry name" value="ANK"/>
    <property type="match status" value="3"/>
</dbReference>
<feature type="compositionally biased region" description="Low complexity" evidence="1">
    <location>
        <begin position="1013"/>
        <end position="1023"/>
    </location>
</feature>
<feature type="compositionally biased region" description="Basic residues" evidence="1">
    <location>
        <begin position="939"/>
        <end position="953"/>
    </location>
</feature>
<feature type="compositionally biased region" description="Basic and acidic residues" evidence="1">
    <location>
        <begin position="518"/>
        <end position="535"/>
    </location>
</feature>
<dbReference type="GO" id="GO:0005856">
    <property type="term" value="C:cytoskeleton"/>
    <property type="evidence" value="ECO:0007669"/>
    <property type="project" value="TreeGrafter"/>
</dbReference>
<dbReference type="SUPFAM" id="SSF48403">
    <property type="entry name" value="Ankyrin repeat"/>
    <property type="match status" value="1"/>
</dbReference>
<feature type="region of interest" description="Disordered" evidence="1">
    <location>
        <begin position="255"/>
        <end position="322"/>
    </location>
</feature>
<dbReference type="GO" id="GO:0005737">
    <property type="term" value="C:cytoplasm"/>
    <property type="evidence" value="ECO:0007669"/>
    <property type="project" value="TreeGrafter"/>
</dbReference>
<dbReference type="PANTHER" id="PTHR45920">
    <property type="entry name" value="FORMIN HOMOLOGY 2 DOMAIN CONTAINING, ISOFORM I"/>
    <property type="match status" value="1"/>
</dbReference>
<feature type="region of interest" description="Disordered" evidence="1">
    <location>
        <begin position="380"/>
        <end position="535"/>
    </location>
</feature>
<dbReference type="SUPFAM" id="SSF101447">
    <property type="entry name" value="Formin homology 2 domain (FH2 domain)"/>
    <property type="match status" value="1"/>
</dbReference>
<dbReference type="SMART" id="SM00498">
    <property type="entry name" value="FH2"/>
    <property type="match status" value="1"/>
</dbReference>
<proteinExistence type="predicted"/>
<dbReference type="Gene3D" id="1.20.58.2220">
    <property type="entry name" value="Formin, FH2 domain"/>
    <property type="match status" value="1"/>
</dbReference>
<gene>
    <name evidence="3" type="primary">forH</name>
    <name evidence="3" type="ORF">SNAT2548_LOCUS1879</name>
</gene>
<dbReference type="OrthoDB" id="448608at2759"/>
<feature type="domain" description="FH2" evidence="2">
    <location>
        <begin position="545"/>
        <end position="949"/>
    </location>
</feature>
<evidence type="ECO:0000313" key="3">
    <source>
        <dbReference type="EMBL" id="CAE6959173.1"/>
    </source>
</evidence>
<feature type="region of interest" description="Disordered" evidence="1">
    <location>
        <begin position="1104"/>
        <end position="1124"/>
    </location>
</feature>
<dbReference type="InterPro" id="IPR015425">
    <property type="entry name" value="FH2_Formin"/>
</dbReference>
<accession>A0A812HSR3</accession>
<reference evidence="3" key="1">
    <citation type="submission" date="2021-02" db="EMBL/GenBank/DDBJ databases">
        <authorList>
            <person name="Dougan E. K."/>
            <person name="Rhodes N."/>
            <person name="Thang M."/>
            <person name="Chan C."/>
        </authorList>
    </citation>
    <scope>NUCLEOTIDE SEQUENCE</scope>
</reference>
<dbReference type="InterPro" id="IPR042201">
    <property type="entry name" value="FH2_Formin_sf"/>
</dbReference>
<dbReference type="Gene3D" id="1.25.40.20">
    <property type="entry name" value="Ankyrin repeat-containing domain"/>
    <property type="match status" value="1"/>
</dbReference>
<evidence type="ECO:0000259" key="2">
    <source>
        <dbReference type="PROSITE" id="PS51444"/>
    </source>
</evidence>
<feature type="region of interest" description="Disordered" evidence="1">
    <location>
        <begin position="935"/>
        <end position="961"/>
    </location>
</feature>
<dbReference type="GO" id="GO:0030866">
    <property type="term" value="P:cortical actin cytoskeleton organization"/>
    <property type="evidence" value="ECO:0007669"/>
    <property type="project" value="TreeGrafter"/>
</dbReference>